<keyword evidence="2" id="KW-0560">Oxidoreductase</keyword>
<keyword evidence="5" id="KW-1185">Reference proteome</keyword>
<evidence type="ECO:0000313" key="3">
    <source>
        <dbReference type="EMBL" id="EEC18498.1"/>
    </source>
</evidence>
<dbReference type="GO" id="GO:0005506">
    <property type="term" value="F:iron ion binding"/>
    <property type="evidence" value="ECO:0007669"/>
    <property type="project" value="InterPro"/>
</dbReference>
<dbReference type="VEuPathDB" id="VectorBase:ISCI014505"/>
<keyword evidence="2" id="KW-0503">Monooxygenase</keyword>
<dbReference type="HOGENOM" id="CLU_2029277_0_0_1"/>
<evidence type="ECO:0000313" key="5">
    <source>
        <dbReference type="Proteomes" id="UP000001555"/>
    </source>
</evidence>
<accession>B7QI26</accession>
<dbReference type="Proteomes" id="UP000001555">
    <property type="component" value="Unassembled WGS sequence"/>
</dbReference>
<comment type="similarity">
    <text evidence="1">Belongs to the cytochrome P450 family.</text>
</comment>
<dbReference type="Pfam" id="PF00067">
    <property type="entry name" value="p450"/>
    <property type="match status" value="1"/>
</dbReference>
<name>B7QI26_IXOSC</name>
<dbReference type="VEuPathDB" id="VectorBase:ISCW014505"/>
<dbReference type="EMBL" id="DS943161">
    <property type="protein sequence ID" value="EEC18498.1"/>
    <property type="molecule type" value="Genomic_DNA"/>
</dbReference>
<protein>
    <submittedName>
        <fullName evidence="3 4">Uncharacterized protein</fullName>
    </submittedName>
</protein>
<dbReference type="EMBL" id="ABJB010883877">
    <property type="status" value="NOT_ANNOTATED_CDS"/>
    <property type="molecule type" value="Genomic_DNA"/>
</dbReference>
<dbReference type="GO" id="GO:0020037">
    <property type="term" value="F:heme binding"/>
    <property type="evidence" value="ECO:0007669"/>
    <property type="project" value="InterPro"/>
</dbReference>
<dbReference type="InterPro" id="IPR036396">
    <property type="entry name" value="Cyt_P450_sf"/>
</dbReference>
<dbReference type="InterPro" id="IPR001128">
    <property type="entry name" value="Cyt_P450"/>
</dbReference>
<dbReference type="AlphaFoldDB" id="B7QI26"/>
<dbReference type="Gene3D" id="1.10.630.10">
    <property type="entry name" value="Cytochrome P450"/>
    <property type="match status" value="1"/>
</dbReference>
<dbReference type="OrthoDB" id="3945418at2759"/>
<gene>
    <name evidence="3" type="ORF">IscW_ISCW014505</name>
</gene>
<dbReference type="STRING" id="6945.B7QI26"/>
<dbReference type="VEuPathDB" id="VectorBase:ISCP_022726"/>
<dbReference type="EnsemblMetazoa" id="ISCW014505-RA">
    <property type="protein sequence ID" value="ISCW014505-PA"/>
    <property type="gene ID" value="ISCW014505"/>
</dbReference>
<reference evidence="4" key="2">
    <citation type="submission" date="2020-05" db="UniProtKB">
        <authorList>
            <consortium name="EnsemblMetazoa"/>
        </authorList>
    </citation>
    <scope>IDENTIFICATION</scope>
    <source>
        <strain evidence="4">wikel</strain>
    </source>
</reference>
<dbReference type="SUPFAM" id="SSF48264">
    <property type="entry name" value="Cytochrome P450"/>
    <property type="match status" value="1"/>
</dbReference>
<evidence type="ECO:0000256" key="2">
    <source>
        <dbReference type="ARBA" id="ARBA00023033"/>
    </source>
</evidence>
<evidence type="ECO:0000256" key="1">
    <source>
        <dbReference type="ARBA" id="ARBA00010617"/>
    </source>
</evidence>
<dbReference type="GO" id="GO:0016705">
    <property type="term" value="F:oxidoreductase activity, acting on paired donors, with incorporation or reduction of molecular oxygen"/>
    <property type="evidence" value="ECO:0007669"/>
    <property type="project" value="InterPro"/>
</dbReference>
<dbReference type="PaxDb" id="6945-B7QI26"/>
<dbReference type="GO" id="GO:0004497">
    <property type="term" value="F:monooxygenase activity"/>
    <property type="evidence" value="ECO:0007669"/>
    <property type="project" value="UniProtKB-KW"/>
</dbReference>
<sequence>MFASLDTRIGFLSVPLDPLSDGAMILRDMNDAFACLQIFGYRFPYFRYFRTPSWKRFERAMDDFSVRLFRHIEAAAERLQTRMEDRDYTILEYLLAEKKLEFGEILAFMSDFVLGGADTVSD</sequence>
<organism>
    <name type="scientific">Ixodes scapularis</name>
    <name type="common">Black-legged tick</name>
    <name type="synonym">Deer tick</name>
    <dbReference type="NCBI Taxonomy" id="6945"/>
    <lineage>
        <taxon>Eukaryota</taxon>
        <taxon>Metazoa</taxon>
        <taxon>Ecdysozoa</taxon>
        <taxon>Arthropoda</taxon>
        <taxon>Chelicerata</taxon>
        <taxon>Arachnida</taxon>
        <taxon>Acari</taxon>
        <taxon>Parasitiformes</taxon>
        <taxon>Ixodida</taxon>
        <taxon>Ixodoidea</taxon>
        <taxon>Ixodidae</taxon>
        <taxon>Ixodinae</taxon>
        <taxon>Ixodes</taxon>
    </lineage>
</organism>
<reference evidence="3 5" key="1">
    <citation type="submission" date="2008-03" db="EMBL/GenBank/DDBJ databases">
        <title>Annotation of Ixodes scapularis.</title>
        <authorList>
            <consortium name="Ixodes scapularis Genome Project Consortium"/>
            <person name="Caler E."/>
            <person name="Hannick L.I."/>
            <person name="Bidwell S."/>
            <person name="Joardar V."/>
            <person name="Thiagarajan M."/>
            <person name="Amedeo P."/>
            <person name="Galinsky K.J."/>
            <person name="Schobel S."/>
            <person name="Inman J."/>
            <person name="Hostetler J."/>
            <person name="Miller J."/>
            <person name="Hammond M."/>
            <person name="Megy K."/>
            <person name="Lawson D."/>
            <person name="Kodira C."/>
            <person name="Sutton G."/>
            <person name="Meyer J."/>
            <person name="Hill C.A."/>
            <person name="Birren B."/>
            <person name="Nene V."/>
            <person name="Collins F."/>
            <person name="Alarcon-Chaidez F."/>
            <person name="Wikel S."/>
            <person name="Strausberg R."/>
        </authorList>
    </citation>
    <scope>NUCLEOTIDE SEQUENCE [LARGE SCALE GENOMIC DNA]</scope>
    <source>
        <strain evidence="5">Wikel</strain>
        <strain evidence="3">Wikel colony</strain>
    </source>
</reference>
<proteinExistence type="inferred from homology"/>
<evidence type="ECO:0000313" key="4">
    <source>
        <dbReference type="EnsemblMetazoa" id="ISCW014505-PA"/>
    </source>
</evidence>
<dbReference type="InParanoid" id="B7QI26"/>